<proteinExistence type="predicted"/>
<comment type="caution">
    <text evidence="1">The sequence shown here is derived from an EMBL/GenBank/DDBJ whole genome shotgun (WGS) entry which is preliminary data.</text>
</comment>
<dbReference type="EMBL" id="QKRA01000002">
    <property type="protein sequence ID" value="RDL45244.1"/>
    <property type="molecule type" value="Genomic_DNA"/>
</dbReference>
<dbReference type="OrthoDB" id="6106580at2"/>
<reference evidence="1 2" key="1">
    <citation type="submission" date="2018-06" db="EMBL/GenBank/DDBJ databases">
        <title>Marinomonas sp. YLB-05 draft genome sequence.</title>
        <authorList>
            <person name="Yu L."/>
            <person name="Tang X."/>
        </authorList>
    </citation>
    <scope>NUCLEOTIDE SEQUENCE [LARGE SCALE GENOMIC DNA]</scope>
    <source>
        <strain evidence="1 2">YLB-05</strain>
    </source>
</reference>
<evidence type="ECO:0000313" key="1">
    <source>
        <dbReference type="EMBL" id="RDL45244.1"/>
    </source>
</evidence>
<gene>
    <name evidence="1" type="ORF">DN730_06435</name>
</gene>
<protein>
    <submittedName>
        <fullName evidence="1">Uncharacterized protein</fullName>
    </submittedName>
</protein>
<name>A0A370UBU8_9GAMM</name>
<dbReference type="Proteomes" id="UP000254326">
    <property type="component" value="Unassembled WGS sequence"/>
</dbReference>
<dbReference type="RefSeq" id="WP_115467278.1">
    <property type="nucleotide sequence ID" value="NZ_QKRA01000002.1"/>
</dbReference>
<organism evidence="1 2">
    <name type="scientific">Marinomonas piezotolerans</name>
    <dbReference type="NCBI Taxonomy" id="2213058"/>
    <lineage>
        <taxon>Bacteria</taxon>
        <taxon>Pseudomonadati</taxon>
        <taxon>Pseudomonadota</taxon>
        <taxon>Gammaproteobacteria</taxon>
        <taxon>Oceanospirillales</taxon>
        <taxon>Oceanospirillaceae</taxon>
        <taxon>Marinomonas</taxon>
    </lineage>
</organism>
<keyword evidence="2" id="KW-1185">Reference proteome</keyword>
<evidence type="ECO:0000313" key="2">
    <source>
        <dbReference type="Proteomes" id="UP000254326"/>
    </source>
</evidence>
<dbReference type="AlphaFoldDB" id="A0A370UBU8"/>
<sequence length="101" mass="11508">MFGLNRMRKEREKLYQKTRSLEEQARRERSIVKHQVLDTISSTKGLLVSFGLGLTTQCEAATQTRNSLLKGARTELLSVVSQYIATQFQPQKSSDDHPPKD</sequence>
<accession>A0A370UBU8</accession>